<dbReference type="Proteomes" id="UP000712281">
    <property type="component" value="Unassembled WGS sequence"/>
</dbReference>
<dbReference type="AlphaFoldDB" id="A0A8S9M9N3"/>
<proteinExistence type="predicted"/>
<sequence>MAAFWEKMGVDLDTGPSIEQITEAFYRCNEWSRDDRKRLGYLAIYAGYIEGKKFSTATSASLARLVMDLENFENYLWGRVAFKVLMDSLKAKDLTQTGYTVDGFIQVLQTDRLHCCWLTRVAKDDADVLSRLSADRRPSLLIRQIEWDGDVEDPAADNIIKVMFNDPGWKWTMDCWQVTGIHKVVKMEVSPVKTEVSPVTSETPAAGSDGFGMTKEQIERAFKDISDAMSDGFGTCLRLCGVVHFLHTKQALCDLALLFAEGDEETVVVLVCRPFGVSLLTPGHDENSLNLSIRTLWQAVKRLLEQAQKELLVVWKSYSTSHEPIVSGGREPHPIVANRE</sequence>
<protein>
    <recommendedName>
        <fullName evidence="1">DUF1985 domain-containing protein</fullName>
    </recommendedName>
</protein>
<name>A0A8S9M9N3_BRACR</name>
<gene>
    <name evidence="2" type="ORF">F2Q68_00040118</name>
</gene>
<feature type="domain" description="DUF1985" evidence="1">
    <location>
        <begin position="17"/>
        <end position="87"/>
    </location>
</feature>
<comment type="caution">
    <text evidence="2">The sequence shown here is derived from an EMBL/GenBank/DDBJ whole genome shotgun (WGS) entry which is preliminary data.</text>
</comment>
<reference evidence="2" key="1">
    <citation type="submission" date="2019-12" db="EMBL/GenBank/DDBJ databases">
        <title>Genome sequencing and annotation of Brassica cretica.</title>
        <authorList>
            <person name="Studholme D.J."/>
            <person name="Sarris P.F."/>
        </authorList>
    </citation>
    <scope>NUCLEOTIDE SEQUENCE</scope>
    <source>
        <strain evidence="2">PFS-001/15</strain>
        <tissue evidence="2">Leaf</tissue>
    </source>
</reference>
<evidence type="ECO:0000313" key="3">
    <source>
        <dbReference type="Proteomes" id="UP000712281"/>
    </source>
</evidence>
<organism evidence="2 3">
    <name type="scientific">Brassica cretica</name>
    <name type="common">Mustard</name>
    <dbReference type="NCBI Taxonomy" id="69181"/>
    <lineage>
        <taxon>Eukaryota</taxon>
        <taxon>Viridiplantae</taxon>
        <taxon>Streptophyta</taxon>
        <taxon>Embryophyta</taxon>
        <taxon>Tracheophyta</taxon>
        <taxon>Spermatophyta</taxon>
        <taxon>Magnoliopsida</taxon>
        <taxon>eudicotyledons</taxon>
        <taxon>Gunneridae</taxon>
        <taxon>Pentapetalae</taxon>
        <taxon>rosids</taxon>
        <taxon>malvids</taxon>
        <taxon>Brassicales</taxon>
        <taxon>Brassicaceae</taxon>
        <taxon>Brassiceae</taxon>
        <taxon>Brassica</taxon>
    </lineage>
</organism>
<accession>A0A8S9M9N3</accession>
<evidence type="ECO:0000313" key="2">
    <source>
        <dbReference type="EMBL" id="KAF2616740.1"/>
    </source>
</evidence>
<dbReference type="InterPro" id="IPR015410">
    <property type="entry name" value="DUF1985"/>
</dbReference>
<dbReference type="Pfam" id="PF09331">
    <property type="entry name" value="DUF1985"/>
    <property type="match status" value="1"/>
</dbReference>
<dbReference type="EMBL" id="QGKW02000007">
    <property type="protein sequence ID" value="KAF2616740.1"/>
    <property type="molecule type" value="Genomic_DNA"/>
</dbReference>
<evidence type="ECO:0000259" key="1">
    <source>
        <dbReference type="Pfam" id="PF09331"/>
    </source>
</evidence>